<feature type="coiled-coil region" evidence="1">
    <location>
        <begin position="17"/>
        <end position="44"/>
    </location>
</feature>
<evidence type="ECO:0000313" key="4">
    <source>
        <dbReference type="Proteomes" id="UP000469346"/>
    </source>
</evidence>
<feature type="chain" id="PRO_5026913967" evidence="2">
    <location>
        <begin position="22"/>
        <end position="509"/>
    </location>
</feature>
<evidence type="ECO:0000313" key="3">
    <source>
        <dbReference type="EMBL" id="NDY42324.1"/>
    </source>
</evidence>
<accession>A0A6N9TRE9</accession>
<dbReference type="EMBL" id="JAAGRR010000048">
    <property type="protein sequence ID" value="NDY42324.1"/>
    <property type="molecule type" value="Genomic_DNA"/>
</dbReference>
<dbReference type="InterPro" id="IPR021803">
    <property type="entry name" value="DUF3373"/>
</dbReference>
<dbReference type="AlphaFoldDB" id="A0A6N9TRE9"/>
<dbReference type="Proteomes" id="UP000469346">
    <property type="component" value="Unassembled WGS sequence"/>
</dbReference>
<keyword evidence="1" id="KW-0175">Coiled coil</keyword>
<feature type="signal peptide" evidence="2">
    <location>
        <begin position="1"/>
        <end position="21"/>
    </location>
</feature>
<keyword evidence="2" id="KW-0732">Signal</keyword>
<dbReference type="RefSeq" id="WP_163298466.1">
    <property type="nucleotide sequence ID" value="NZ_JAAGRR010000048.1"/>
</dbReference>
<comment type="caution">
    <text evidence="3">The sequence shown here is derived from an EMBL/GenBank/DDBJ whole genome shotgun (WGS) entry which is preliminary data.</text>
</comment>
<proteinExistence type="predicted"/>
<name>A0A6N9TRE9_DISTH</name>
<gene>
    <name evidence="3" type="ORF">G3N55_05640</name>
</gene>
<organism evidence="3 4">
    <name type="scientific">Dissulfurirhabdus thermomarina</name>
    <dbReference type="NCBI Taxonomy" id="1765737"/>
    <lineage>
        <taxon>Bacteria</taxon>
        <taxon>Deltaproteobacteria</taxon>
        <taxon>Dissulfurirhabdaceae</taxon>
        <taxon>Dissulfurirhabdus</taxon>
    </lineage>
</organism>
<evidence type="ECO:0000256" key="1">
    <source>
        <dbReference type="SAM" id="Coils"/>
    </source>
</evidence>
<evidence type="ECO:0000256" key="2">
    <source>
        <dbReference type="SAM" id="SignalP"/>
    </source>
</evidence>
<reference evidence="3 4" key="1">
    <citation type="submission" date="2020-02" db="EMBL/GenBank/DDBJ databases">
        <title>Comparative genomics of sulfur disproportionating microorganisms.</title>
        <authorList>
            <person name="Ward L.M."/>
            <person name="Bertran E."/>
            <person name="Johnston D.T."/>
        </authorList>
    </citation>
    <scope>NUCLEOTIDE SEQUENCE [LARGE SCALE GENOMIC DNA]</scope>
    <source>
        <strain evidence="3 4">DSM 100025</strain>
    </source>
</reference>
<protein>
    <submittedName>
        <fullName evidence="3">DUF3373 domain-containing protein</fullName>
    </submittedName>
</protein>
<dbReference type="Pfam" id="PF11853">
    <property type="entry name" value="DUF3373"/>
    <property type="match status" value="1"/>
</dbReference>
<sequence length="509" mass="56864">MKKLWLGLLAFGFVLSSTAFAASNAQLEERLSDLEEQVESLATDSASRLDISGDFRFRADSTRAHVVRFYQYNPFDGTVYGSLGGAMSPITTPGTGPLNYGKVRNDSLFTNRLRLNLKAHATENITLKARFTMYKIWGEESSAVTAGPVFGMNAFTYDPNISRRPNDNTLRVEMAYANWTNIFGLPMWVSVGRRPTVDGPPMQLKYNYDRRYATPVALGVDWTFDGATLGYAYSAPWPGKVRFCYGRGTEAGFTGLDTFGASNNFNDALLYGLSWDVINDPDAEMFANIQAFRAEDLPSYVSYTVVDPSNGYILYANPSFDSSGMGYQVGNIYHVSGVFMHNLMGIDYFVSGGLSRTDNHLPSHAPQPGFLSVPGNNQDHWGWAVFVGLRIPVEALNSKLGLEYNHGSKYWINFTPAADDLYLSKTATRGDVAEVYWIWDIPDTPLSKYGKAFVRLGYQYYWIKYTGSGSWMGLPVDTDSPNLQNPLYAQMFAPVDRMDNAYFTFEVNF</sequence>
<keyword evidence="4" id="KW-1185">Reference proteome</keyword>